<feature type="non-terminal residue" evidence="1">
    <location>
        <position position="53"/>
    </location>
</feature>
<gene>
    <name evidence="1" type="ORF">S12H4_25777</name>
</gene>
<name>X1SPE6_9ZZZZ</name>
<dbReference type="EMBL" id="BARW01014563">
    <property type="protein sequence ID" value="GAI77230.1"/>
    <property type="molecule type" value="Genomic_DNA"/>
</dbReference>
<protein>
    <submittedName>
        <fullName evidence="1">Uncharacterized protein</fullName>
    </submittedName>
</protein>
<comment type="caution">
    <text evidence="1">The sequence shown here is derived from an EMBL/GenBank/DDBJ whole genome shotgun (WGS) entry which is preliminary data.</text>
</comment>
<sequence length="53" mass="6007">MSEPKRIPRASNFDELRHFTLDKNIPPVLEVEVGESFVAETEDALLGILRDNP</sequence>
<dbReference type="AlphaFoldDB" id="X1SPE6"/>
<proteinExistence type="predicted"/>
<evidence type="ECO:0000313" key="1">
    <source>
        <dbReference type="EMBL" id="GAI77230.1"/>
    </source>
</evidence>
<accession>X1SPE6</accession>
<organism evidence="1">
    <name type="scientific">marine sediment metagenome</name>
    <dbReference type="NCBI Taxonomy" id="412755"/>
    <lineage>
        <taxon>unclassified sequences</taxon>
        <taxon>metagenomes</taxon>
        <taxon>ecological metagenomes</taxon>
    </lineage>
</organism>
<reference evidence="1" key="1">
    <citation type="journal article" date="2014" name="Front. Microbiol.">
        <title>High frequency of phylogenetically diverse reductive dehalogenase-homologous genes in deep subseafloor sedimentary metagenomes.</title>
        <authorList>
            <person name="Kawai M."/>
            <person name="Futagami T."/>
            <person name="Toyoda A."/>
            <person name="Takaki Y."/>
            <person name="Nishi S."/>
            <person name="Hori S."/>
            <person name="Arai W."/>
            <person name="Tsubouchi T."/>
            <person name="Morono Y."/>
            <person name="Uchiyama I."/>
            <person name="Ito T."/>
            <person name="Fujiyama A."/>
            <person name="Inagaki F."/>
            <person name="Takami H."/>
        </authorList>
    </citation>
    <scope>NUCLEOTIDE SEQUENCE</scope>
    <source>
        <strain evidence="1">Expedition CK06-06</strain>
    </source>
</reference>